<dbReference type="GO" id="GO:0006303">
    <property type="term" value="P:double-strand break repair via nonhomologous end joining"/>
    <property type="evidence" value="ECO:0007669"/>
    <property type="project" value="TreeGrafter"/>
</dbReference>
<dbReference type="InterPro" id="IPR052709">
    <property type="entry name" value="Transposase-MT_Hybrid"/>
</dbReference>
<dbReference type="GO" id="GO:0003697">
    <property type="term" value="F:single-stranded DNA binding"/>
    <property type="evidence" value="ECO:0007669"/>
    <property type="project" value="TreeGrafter"/>
</dbReference>
<reference evidence="1" key="1">
    <citation type="submission" date="2022-03" db="EMBL/GenBank/DDBJ databases">
        <authorList>
            <person name="Tunstrom K."/>
        </authorList>
    </citation>
    <scope>NUCLEOTIDE SEQUENCE</scope>
</reference>
<dbReference type="GO" id="GO:0000793">
    <property type="term" value="C:condensed chromosome"/>
    <property type="evidence" value="ECO:0007669"/>
    <property type="project" value="TreeGrafter"/>
</dbReference>
<dbReference type="GO" id="GO:0000729">
    <property type="term" value="P:DNA double-strand break processing"/>
    <property type="evidence" value="ECO:0007669"/>
    <property type="project" value="TreeGrafter"/>
</dbReference>
<dbReference type="GO" id="GO:0031297">
    <property type="term" value="P:replication fork processing"/>
    <property type="evidence" value="ECO:0007669"/>
    <property type="project" value="TreeGrafter"/>
</dbReference>
<accession>A0AAU9UBT8</accession>
<evidence type="ECO:0000313" key="2">
    <source>
        <dbReference type="Proteomes" id="UP001153954"/>
    </source>
</evidence>
<dbReference type="GO" id="GO:0046975">
    <property type="term" value="F:histone H3K36 methyltransferase activity"/>
    <property type="evidence" value="ECO:0007669"/>
    <property type="project" value="TreeGrafter"/>
</dbReference>
<organism evidence="1 2">
    <name type="scientific">Euphydryas editha</name>
    <name type="common">Edith's checkerspot</name>
    <dbReference type="NCBI Taxonomy" id="104508"/>
    <lineage>
        <taxon>Eukaryota</taxon>
        <taxon>Metazoa</taxon>
        <taxon>Ecdysozoa</taxon>
        <taxon>Arthropoda</taxon>
        <taxon>Hexapoda</taxon>
        <taxon>Insecta</taxon>
        <taxon>Pterygota</taxon>
        <taxon>Neoptera</taxon>
        <taxon>Endopterygota</taxon>
        <taxon>Lepidoptera</taxon>
        <taxon>Glossata</taxon>
        <taxon>Ditrysia</taxon>
        <taxon>Papilionoidea</taxon>
        <taxon>Nymphalidae</taxon>
        <taxon>Nymphalinae</taxon>
        <taxon>Euphydryas</taxon>
    </lineage>
</organism>
<comment type="caution">
    <text evidence="1">The sequence shown here is derived from an EMBL/GenBank/DDBJ whole genome shotgun (WGS) entry which is preliminary data.</text>
</comment>
<evidence type="ECO:0000313" key="1">
    <source>
        <dbReference type="EMBL" id="CAH2095205.1"/>
    </source>
</evidence>
<dbReference type="Gene3D" id="3.30.420.10">
    <property type="entry name" value="Ribonuclease H-like superfamily/Ribonuclease H"/>
    <property type="match status" value="1"/>
</dbReference>
<proteinExistence type="predicted"/>
<dbReference type="GO" id="GO:0015074">
    <property type="term" value="P:DNA integration"/>
    <property type="evidence" value="ECO:0007669"/>
    <property type="project" value="TreeGrafter"/>
</dbReference>
<gene>
    <name evidence="1" type="ORF">EEDITHA_LOCUS10685</name>
</gene>
<dbReference type="GO" id="GO:0035861">
    <property type="term" value="C:site of double-strand break"/>
    <property type="evidence" value="ECO:0007669"/>
    <property type="project" value="TreeGrafter"/>
</dbReference>
<dbReference type="EMBL" id="CAKOGL010000015">
    <property type="protein sequence ID" value="CAH2095205.1"/>
    <property type="molecule type" value="Genomic_DNA"/>
</dbReference>
<dbReference type="GO" id="GO:0003690">
    <property type="term" value="F:double-stranded DNA binding"/>
    <property type="evidence" value="ECO:0007669"/>
    <property type="project" value="TreeGrafter"/>
</dbReference>
<keyword evidence="2" id="KW-1185">Reference proteome</keyword>
<dbReference type="Proteomes" id="UP001153954">
    <property type="component" value="Unassembled WGS sequence"/>
</dbReference>
<dbReference type="GO" id="GO:0044547">
    <property type="term" value="F:DNA topoisomerase binding"/>
    <property type="evidence" value="ECO:0007669"/>
    <property type="project" value="TreeGrafter"/>
</dbReference>
<dbReference type="GO" id="GO:0000014">
    <property type="term" value="F:single-stranded DNA endodeoxyribonuclease activity"/>
    <property type="evidence" value="ECO:0007669"/>
    <property type="project" value="TreeGrafter"/>
</dbReference>
<dbReference type="AlphaFoldDB" id="A0AAU9UBT8"/>
<name>A0AAU9UBT8_EUPED</name>
<dbReference type="GO" id="GO:0042800">
    <property type="term" value="F:histone H3K4 methyltransferase activity"/>
    <property type="evidence" value="ECO:0007669"/>
    <property type="project" value="TreeGrafter"/>
</dbReference>
<dbReference type="GO" id="GO:0044774">
    <property type="term" value="P:mitotic DNA integrity checkpoint signaling"/>
    <property type="evidence" value="ECO:0007669"/>
    <property type="project" value="TreeGrafter"/>
</dbReference>
<dbReference type="PANTHER" id="PTHR46060:SF2">
    <property type="entry name" value="HISTONE-LYSINE N-METHYLTRANSFERASE SETMAR"/>
    <property type="match status" value="1"/>
</dbReference>
<dbReference type="InterPro" id="IPR036397">
    <property type="entry name" value="RNaseH_sf"/>
</dbReference>
<protein>
    <recommendedName>
        <fullName evidence="3">Histone-lysine N-methyltransferase SETMAR</fullName>
    </recommendedName>
</protein>
<evidence type="ECO:0008006" key="3">
    <source>
        <dbReference type="Google" id="ProtNLM"/>
    </source>
</evidence>
<dbReference type="GO" id="GO:0005634">
    <property type="term" value="C:nucleus"/>
    <property type="evidence" value="ECO:0007669"/>
    <property type="project" value="TreeGrafter"/>
</dbReference>
<sequence>MSLSNFRQIFLYGSKLNQSCCFAIFPPGDFSLEDEPRSGRPIVIQNEDLRTLMETDPSQTLRGMAEELGVSFHVVFDGLKCIVRKVKKLEKCILHNLNDRQKLSRFEVGSVLLLRNQNDPFLDRIVTCQEKSIFYDNRRYSGQWLDTDTPPRHFPKAKLHQKKTQEVAEIYGKLREQQPALVNKRGSILHDTARPHVSQITVRKLNELKVLPYPPYSLDLSPTNYYLFKHFHNFLTGRTFANQD</sequence>
<dbReference type="PANTHER" id="PTHR46060">
    <property type="entry name" value="MARINER MOS1 TRANSPOSASE-LIKE PROTEIN"/>
    <property type="match status" value="1"/>
</dbReference>